<name>A0A1M5BM11_SALEC</name>
<proteinExistence type="predicted"/>
<dbReference type="Proteomes" id="UP000183945">
    <property type="component" value="Unassembled WGS sequence"/>
</dbReference>
<dbReference type="STRING" id="1073325.SAMN05444483_10198"/>
<organism evidence="1 2">
    <name type="scientific">Salegentibacter echinorum</name>
    <dbReference type="NCBI Taxonomy" id="1073325"/>
    <lineage>
        <taxon>Bacteria</taxon>
        <taxon>Pseudomonadati</taxon>
        <taxon>Bacteroidota</taxon>
        <taxon>Flavobacteriia</taxon>
        <taxon>Flavobacteriales</taxon>
        <taxon>Flavobacteriaceae</taxon>
        <taxon>Salegentibacter</taxon>
    </lineage>
</organism>
<protein>
    <submittedName>
        <fullName evidence="1">Uncharacterized protein</fullName>
    </submittedName>
</protein>
<keyword evidence="2" id="KW-1185">Reference proteome</keyword>
<sequence length="108" mass="12668">MADIKNRIVQFFRNEPPLEYEVTEYVFSDRQPLDDSSNISFFVNNPKPDVSVTRTFDSENQAVNWLIENRDFKKMLFAAEKPFAFLLKDCDNRAHFLTTTRANVLEKA</sequence>
<dbReference type="RefSeq" id="WP_245812524.1">
    <property type="nucleotide sequence ID" value="NZ_FQVT01000001.1"/>
</dbReference>
<dbReference type="EMBL" id="FQVT01000001">
    <property type="protein sequence ID" value="SHF43653.1"/>
    <property type="molecule type" value="Genomic_DNA"/>
</dbReference>
<dbReference type="AlphaFoldDB" id="A0A1M5BM11"/>
<accession>A0A1M5BM11</accession>
<evidence type="ECO:0000313" key="1">
    <source>
        <dbReference type="EMBL" id="SHF43653.1"/>
    </source>
</evidence>
<evidence type="ECO:0000313" key="2">
    <source>
        <dbReference type="Proteomes" id="UP000183945"/>
    </source>
</evidence>
<reference evidence="2" key="1">
    <citation type="submission" date="2016-11" db="EMBL/GenBank/DDBJ databases">
        <authorList>
            <person name="Varghese N."/>
            <person name="Submissions S."/>
        </authorList>
    </citation>
    <scope>NUCLEOTIDE SEQUENCE [LARGE SCALE GENOMIC DNA]</scope>
    <source>
        <strain evidence="2">DSM 24579</strain>
    </source>
</reference>
<gene>
    <name evidence="1" type="ORF">SAMN05444483_10198</name>
</gene>